<sequence>MKSMTSRAMRAIVTVSLGAISTAAFAQADYPTRPIKLIVPFTAGGGVDTVARIVGEELKGVLGQSIVVENLPGASGMRGAETAVRAEPDGYTLLLSSAGEAAVNPHLFKNIKYDPSRDLAPISLVVKVPNVLVVNAASGMNSLDDLIAFTKSNADKASFSSSGVGNPQHLAGELLNRMASVKLTHVPYRGAAQQVTDVLGNNVTATFASYLAVASFVEAGQVKALAVTSSERIPSLPSVPAMAEHPQLKGYDVTNWFGLFAPAGTPGPVVDKLNKAVVQVLSNPVTAKKLADLGSYPSPKQPEEFKSFLATESEKFKNIITTADIKAQ</sequence>
<comment type="caution">
    <text evidence="3">The sequence shown here is derived from an EMBL/GenBank/DDBJ whole genome shotgun (WGS) entry which is preliminary data.</text>
</comment>
<keyword evidence="2" id="KW-0732">Signal</keyword>
<reference evidence="3 4" key="1">
    <citation type="submission" date="2019-07" db="EMBL/GenBank/DDBJ databases">
        <title>Whole genome shotgun sequence of Microvirga aerophila NBRC 106136.</title>
        <authorList>
            <person name="Hosoyama A."/>
            <person name="Uohara A."/>
            <person name="Ohji S."/>
            <person name="Ichikawa N."/>
        </authorList>
    </citation>
    <scope>NUCLEOTIDE SEQUENCE [LARGE SCALE GENOMIC DNA]</scope>
    <source>
        <strain evidence="3 4">NBRC 106136</strain>
    </source>
</reference>
<evidence type="ECO:0000256" key="2">
    <source>
        <dbReference type="SAM" id="SignalP"/>
    </source>
</evidence>
<dbReference type="Pfam" id="PF03401">
    <property type="entry name" value="TctC"/>
    <property type="match status" value="1"/>
</dbReference>
<dbReference type="RefSeq" id="WP_210250148.1">
    <property type="nucleotide sequence ID" value="NZ_BJYU01000179.1"/>
</dbReference>
<organism evidence="3 4">
    <name type="scientific">Microvirga aerophila</name>
    <dbReference type="NCBI Taxonomy" id="670291"/>
    <lineage>
        <taxon>Bacteria</taxon>
        <taxon>Pseudomonadati</taxon>
        <taxon>Pseudomonadota</taxon>
        <taxon>Alphaproteobacteria</taxon>
        <taxon>Hyphomicrobiales</taxon>
        <taxon>Methylobacteriaceae</taxon>
        <taxon>Microvirga</taxon>
    </lineage>
</organism>
<dbReference type="AlphaFoldDB" id="A0A512C299"/>
<feature type="chain" id="PRO_5021918007" description="MFS transporter" evidence="2">
    <location>
        <begin position="27"/>
        <end position="328"/>
    </location>
</feature>
<dbReference type="PANTHER" id="PTHR42928">
    <property type="entry name" value="TRICARBOXYLATE-BINDING PROTEIN"/>
    <property type="match status" value="1"/>
</dbReference>
<dbReference type="Proteomes" id="UP000321085">
    <property type="component" value="Unassembled WGS sequence"/>
</dbReference>
<accession>A0A512C299</accession>
<dbReference type="InterPro" id="IPR042100">
    <property type="entry name" value="Bug_dom1"/>
</dbReference>
<dbReference type="CDD" id="cd13578">
    <property type="entry name" value="PBP2_Bug27"/>
    <property type="match status" value="1"/>
</dbReference>
<gene>
    <name evidence="3" type="ORF">MAE02_60050</name>
</gene>
<dbReference type="PIRSF" id="PIRSF017082">
    <property type="entry name" value="YflP"/>
    <property type="match status" value="1"/>
</dbReference>
<evidence type="ECO:0000256" key="1">
    <source>
        <dbReference type="ARBA" id="ARBA00006987"/>
    </source>
</evidence>
<evidence type="ECO:0000313" key="3">
    <source>
        <dbReference type="EMBL" id="GEO18309.1"/>
    </source>
</evidence>
<dbReference type="PANTHER" id="PTHR42928:SF5">
    <property type="entry name" value="BLR1237 PROTEIN"/>
    <property type="match status" value="1"/>
</dbReference>
<dbReference type="SUPFAM" id="SSF53850">
    <property type="entry name" value="Periplasmic binding protein-like II"/>
    <property type="match status" value="1"/>
</dbReference>
<protein>
    <recommendedName>
        <fullName evidence="5">MFS transporter</fullName>
    </recommendedName>
</protein>
<evidence type="ECO:0008006" key="5">
    <source>
        <dbReference type="Google" id="ProtNLM"/>
    </source>
</evidence>
<name>A0A512C299_9HYPH</name>
<keyword evidence="4" id="KW-1185">Reference proteome</keyword>
<feature type="signal peptide" evidence="2">
    <location>
        <begin position="1"/>
        <end position="26"/>
    </location>
</feature>
<proteinExistence type="inferred from homology"/>
<dbReference type="Gene3D" id="3.40.190.150">
    <property type="entry name" value="Bordetella uptake gene, domain 1"/>
    <property type="match status" value="1"/>
</dbReference>
<dbReference type="Gene3D" id="3.40.190.10">
    <property type="entry name" value="Periplasmic binding protein-like II"/>
    <property type="match status" value="1"/>
</dbReference>
<dbReference type="EMBL" id="BJYU01000179">
    <property type="protein sequence ID" value="GEO18309.1"/>
    <property type="molecule type" value="Genomic_DNA"/>
</dbReference>
<evidence type="ECO:0000313" key="4">
    <source>
        <dbReference type="Proteomes" id="UP000321085"/>
    </source>
</evidence>
<dbReference type="InterPro" id="IPR005064">
    <property type="entry name" value="BUG"/>
</dbReference>
<comment type="similarity">
    <text evidence="1">Belongs to the UPF0065 (bug) family.</text>
</comment>